<evidence type="ECO:0000256" key="6">
    <source>
        <dbReference type="PROSITE-ProRule" id="PRU00560"/>
    </source>
</evidence>
<dbReference type="SUPFAM" id="SSF52540">
    <property type="entry name" value="P-loop containing nucleoside triphosphate hydrolases"/>
    <property type="match status" value="1"/>
</dbReference>
<evidence type="ECO:0000256" key="4">
    <source>
        <dbReference type="ARBA" id="ARBA00022840"/>
    </source>
</evidence>
<dbReference type="GO" id="GO:0033202">
    <property type="term" value="C:DNA helicase complex"/>
    <property type="evidence" value="ECO:0007669"/>
    <property type="project" value="TreeGrafter"/>
</dbReference>
<dbReference type="InterPro" id="IPR027417">
    <property type="entry name" value="P-loop_NTPase"/>
</dbReference>
<dbReference type="GO" id="GO:0043138">
    <property type="term" value="F:3'-5' DNA helicase activity"/>
    <property type="evidence" value="ECO:0007669"/>
    <property type="project" value="TreeGrafter"/>
</dbReference>
<keyword evidence="2 6" id="KW-0378">Hydrolase</keyword>
<name>A0A176RZ06_9GAMM</name>
<dbReference type="AlphaFoldDB" id="A0A176RZ06"/>
<dbReference type="GO" id="GO:0005829">
    <property type="term" value="C:cytosol"/>
    <property type="evidence" value="ECO:0007669"/>
    <property type="project" value="TreeGrafter"/>
</dbReference>
<dbReference type="Pfam" id="PF00580">
    <property type="entry name" value="UvrD-helicase"/>
    <property type="match status" value="1"/>
</dbReference>
<feature type="non-terminal residue" evidence="8">
    <location>
        <position position="1"/>
    </location>
</feature>
<dbReference type="GO" id="GO:0003677">
    <property type="term" value="F:DNA binding"/>
    <property type="evidence" value="ECO:0007669"/>
    <property type="project" value="InterPro"/>
</dbReference>
<protein>
    <recommendedName>
        <fullName evidence="5">DNA 3'-5' helicase II</fullName>
    </recommendedName>
</protein>
<keyword evidence="1 6" id="KW-0547">Nucleotide-binding</keyword>
<sequence length="197" mass="22007">RNFVGANLRVCPARNGIDAERGSERLSSYKKSMNISPLIEMLNKAQREAVTAPLGHILVLAGAGSGKTKVLTHRIAWLLETGQAHPHNILAVTFTNKAANEMRSRIEALLTKPTSGLWAGTFHGIAHRLLRMHWQQANLPQAFQILDSTDQLRTLRRLFKALNLDDKKWSPKKAQKFINSCKDEGLRAKDVVQSILI</sequence>
<organism evidence="8 9">
    <name type="scientific">Candidatus Thiomargarita nelsonii</name>
    <dbReference type="NCBI Taxonomy" id="1003181"/>
    <lineage>
        <taxon>Bacteria</taxon>
        <taxon>Pseudomonadati</taxon>
        <taxon>Pseudomonadota</taxon>
        <taxon>Gammaproteobacteria</taxon>
        <taxon>Thiotrichales</taxon>
        <taxon>Thiotrichaceae</taxon>
        <taxon>Thiomargarita</taxon>
    </lineage>
</organism>
<keyword evidence="3 6" id="KW-0347">Helicase</keyword>
<accession>A0A176RZ06</accession>
<evidence type="ECO:0000256" key="1">
    <source>
        <dbReference type="ARBA" id="ARBA00022741"/>
    </source>
</evidence>
<feature type="binding site" evidence="6">
    <location>
        <begin position="61"/>
        <end position="68"/>
    </location>
    <ligand>
        <name>ATP</name>
        <dbReference type="ChEBI" id="CHEBI:30616"/>
    </ligand>
</feature>
<gene>
    <name evidence="8" type="ORF">THIOM_003216</name>
</gene>
<dbReference type="PANTHER" id="PTHR11070:SF2">
    <property type="entry name" value="ATP-DEPENDENT DNA HELICASE SRS2"/>
    <property type="match status" value="1"/>
</dbReference>
<evidence type="ECO:0000256" key="2">
    <source>
        <dbReference type="ARBA" id="ARBA00022801"/>
    </source>
</evidence>
<proteinExistence type="predicted"/>
<evidence type="ECO:0000313" key="8">
    <source>
        <dbReference type="EMBL" id="OAD21033.1"/>
    </source>
</evidence>
<dbReference type="PANTHER" id="PTHR11070">
    <property type="entry name" value="UVRD / RECB / PCRA DNA HELICASE FAMILY MEMBER"/>
    <property type="match status" value="1"/>
</dbReference>
<dbReference type="GO" id="GO:0005524">
    <property type="term" value="F:ATP binding"/>
    <property type="evidence" value="ECO:0007669"/>
    <property type="project" value="UniProtKB-UniRule"/>
</dbReference>
<dbReference type="InterPro" id="IPR000212">
    <property type="entry name" value="DNA_helicase_UvrD/REP"/>
</dbReference>
<keyword evidence="4 6" id="KW-0067">ATP-binding</keyword>
<dbReference type="GO" id="GO:0000725">
    <property type="term" value="P:recombinational repair"/>
    <property type="evidence" value="ECO:0007669"/>
    <property type="project" value="TreeGrafter"/>
</dbReference>
<keyword evidence="9" id="KW-1185">Reference proteome</keyword>
<comment type="caution">
    <text evidence="8">The sequence shown here is derived from an EMBL/GenBank/DDBJ whole genome shotgun (WGS) entry which is preliminary data.</text>
</comment>
<evidence type="ECO:0000259" key="7">
    <source>
        <dbReference type="PROSITE" id="PS51198"/>
    </source>
</evidence>
<feature type="domain" description="UvrD-like helicase ATP-binding" evidence="7">
    <location>
        <begin position="40"/>
        <end position="197"/>
    </location>
</feature>
<evidence type="ECO:0000313" key="9">
    <source>
        <dbReference type="Proteomes" id="UP000076962"/>
    </source>
</evidence>
<dbReference type="EMBL" id="LUTY01001924">
    <property type="protein sequence ID" value="OAD21033.1"/>
    <property type="molecule type" value="Genomic_DNA"/>
</dbReference>
<reference evidence="8 9" key="1">
    <citation type="submission" date="2016-05" db="EMBL/GenBank/DDBJ databases">
        <title>Single-cell genome of chain-forming Candidatus Thiomargarita nelsonii and comparison to other large sulfur-oxidizing bacteria.</title>
        <authorList>
            <person name="Winkel M."/>
            <person name="Salman V."/>
            <person name="Woyke T."/>
            <person name="Schulz-Vogt H."/>
            <person name="Richter M."/>
            <person name="Flood B."/>
            <person name="Bailey J."/>
            <person name="Amann R."/>
            <person name="Mussmann M."/>
        </authorList>
    </citation>
    <scope>NUCLEOTIDE SEQUENCE [LARGE SCALE GENOMIC DNA]</scope>
    <source>
        <strain evidence="8 9">THI036</strain>
    </source>
</reference>
<evidence type="ECO:0000256" key="3">
    <source>
        <dbReference type="ARBA" id="ARBA00022806"/>
    </source>
</evidence>
<dbReference type="Proteomes" id="UP000076962">
    <property type="component" value="Unassembled WGS sequence"/>
</dbReference>
<dbReference type="PATRIC" id="fig|1003181.4.peg.4336"/>
<dbReference type="InterPro" id="IPR014016">
    <property type="entry name" value="UvrD-like_ATP-bd"/>
</dbReference>
<evidence type="ECO:0000256" key="5">
    <source>
        <dbReference type="ARBA" id="ARBA00034923"/>
    </source>
</evidence>
<dbReference type="Gene3D" id="3.40.50.300">
    <property type="entry name" value="P-loop containing nucleotide triphosphate hydrolases"/>
    <property type="match status" value="1"/>
</dbReference>
<dbReference type="CDD" id="cd17932">
    <property type="entry name" value="DEXQc_UvrD"/>
    <property type="match status" value="1"/>
</dbReference>
<dbReference type="PROSITE" id="PS51198">
    <property type="entry name" value="UVRD_HELICASE_ATP_BIND"/>
    <property type="match status" value="1"/>
</dbReference>
<dbReference type="GO" id="GO:0016787">
    <property type="term" value="F:hydrolase activity"/>
    <property type="evidence" value="ECO:0007669"/>
    <property type="project" value="UniProtKB-UniRule"/>
</dbReference>